<evidence type="ECO:0000256" key="3">
    <source>
        <dbReference type="PIRSR" id="PIRSR603782-1"/>
    </source>
</evidence>
<dbReference type="AlphaFoldDB" id="A0A327QLH5"/>
<dbReference type="PANTHER" id="PTHR12151:SF25">
    <property type="entry name" value="LINALOOL DEHYDRATASE_ISOMERASE DOMAIN-CONTAINING PROTEIN"/>
    <property type="match status" value="1"/>
</dbReference>
<reference evidence="6 7" key="1">
    <citation type="submission" date="2018-06" db="EMBL/GenBank/DDBJ databases">
        <title>Genomic Encyclopedia of Archaeal and Bacterial Type Strains, Phase II (KMG-II): from individual species to whole genera.</title>
        <authorList>
            <person name="Goeker M."/>
        </authorList>
    </citation>
    <scope>NUCLEOTIDE SEQUENCE [LARGE SCALE GENOMIC DNA]</scope>
    <source>
        <strain evidence="6 7">DSM 23857</strain>
    </source>
</reference>
<keyword evidence="4" id="KW-1015">Disulfide bond</keyword>
<evidence type="ECO:0000313" key="7">
    <source>
        <dbReference type="Proteomes" id="UP000249547"/>
    </source>
</evidence>
<keyword evidence="2 3" id="KW-0186">Copper</keyword>
<evidence type="ECO:0000256" key="2">
    <source>
        <dbReference type="ARBA" id="ARBA00023008"/>
    </source>
</evidence>
<evidence type="ECO:0000256" key="4">
    <source>
        <dbReference type="PIRSR" id="PIRSR603782-2"/>
    </source>
</evidence>
<feature type="binding site" evidence="3">
    <location>
        <position position="166"/>
    </location>
    <ligand>
        <name>Cu cation</name>
        <dbReference type="ChEBI" id="CHEBI:23378"/>
    </ligand>
</feature>
<feature type="binding site" evidence="3">
    <location>
        <position position="80"/>
    </location>
    <ligand>
        <name>Cu cation</name>
        <dbReference type="ChEBI" id="CHEBI:23378"/>
    </ligand>
</feature>
<protein>
    <submittedName>
        <fullName evidence="6">Protein SCO1/2</fullName>
    </submittedName>
</protein>
<dbReference type="Pfam" id="PF02630">
    <property type="entry name" value="SCO1-SenC"/>
    <property type="match status" value="1"/>
</dbReference>
<dbReference type="PANTHER" id="PTHR12151">
    <property type="entry name" value="ELECTRON TRANSPORT PROTIN SCO1/SENC FAMILY MEMBER"/>
    <property type="match status" value="1"/>
</dbReference>
<dbReference type="Gene3D" id="3.40.30.10">
    <property type="entry name" value="Glutaredoxin"/>
    <property type="match status" value="1"/>
</dbReference>
<comment type="caution">
    <text evidence="6">The sequence shown here is derived from an EMBL/GenBank/DDBJ whole genome shotgun (WGS) entry which is preliminary data.</text>
</comment>
<dbReference type="PROSITE" id="PS51352">
    <property type="entry name" value="THIOREDOXIN_2"/>
    <property type="match status" value="1"/>
</dbReference>
<keyword evidence="7" id="KW-1185">Reference proteome</keyword>
<dbReference type="CDD" id="cd02968">
    <property type="entry name" value="SCO"/>
    <property type="match status" value="1"/>
</dbReference>
<dbReference type="SUPFAM" id="SSF52833">
    <property type="entry name" value="Thioredoxin-like"/>
    <property type="match status" value="1"/>
</dbReference>
<dbReference type="RefSeq" id="WP_111597783.1">
    <property type="nucleotide sequence ID" value="NZ_QLLL01000004.1"/>
</dbReference>
<dbReference type="InterPro" id="IPR003782">
    <property type="entry name" value="SCO1/SenC"/>
</dbReference>
<dbReference type="InterPro" id="IPR013766">
    <property type="entry name" value="Thioredoxin_domain"/>
</dbReference>
<feature type="domain" description="Thioredoxin" evidence="5">
    <location>
        <begin position="38"/>
        <end position="203"/>
    </location>
</feature>
<dbReference type="InterPro" id="IPR036249">
    <property type="entry name" value="Thioredoxin-like_sf"/>
</dbReference>
<feature type="disulfide bond" description="Redox-active" evidence="4">
    <location>
        <begin position="76"/>
        <end position="80"/>
    </location>
</feature>
<name>A0A327QLH5_9BACT</name>
<feature type="binding site" evidence="3">
    <location>
        <position position="76"/>
    </location>
    <ligand>
        <name>Cu cation</name>
        <dbReference type="ChEBI" id="CHEBI:23378"/>
    </ligand>
</feature>
<organism evidence="6 7">
    <name type="scientific">Chitinophaga skermanii</name>
    <dbReference type="NCBI Taxonomy" id="331697"/>
    <lineage>
        <taxon>Bacteria</taxon>
        <taxon>Pseudomonadati</taxon>
        <taxon>Bacteroidota</taxon>
        <taxon>Chitinophagia</taxon>
        <taxon>Chitinophagales</taxon>
        <taxon>Chitinophagaceae</taxon>
        <taxon>Chitinophaga</taxon>
    </lineage>
</organism>
<dbReference type="OrthoDB" id="9811998at2"/>
<comment type="similarity">
    <text evidence="1">Belongs to the SCO1/2 family.</text>
</comment>
<evidence type="ECO:0000259" key="5">
    <source>
        <dbReference type="PROSITE" id="PS51352"/>
    </source>
</evidence>
<dbReference type="EMBL" id="QLLL01000004">
    <property type="protein sequence ID" value="RAJ05171.1"/>
    <property type="molecule type" value="Genomic_DNA"/>
</dbReference>
<dbReference type="Proteomes" id="UP000249547">
    <property type="component" value="Unassembled WGS sequence"/>
</dbReference>
<dbReference type="GO" id="GO:0046872">
    <property type="term" value="F:metal ion binding"/>
    <property type="evidence" value="ECO:0007669"/>
    <property type="project" value="UniProtKB-KW"/>
</dbReference>
<evidence type="ECO:0000256" key="1">
    <source>
        <dbReference type="ARBA" id="ARBA00010996"/>
    </source>
</evidence>
<sequence length="204" mass="23297">MKPMYKWMSILFMLLTALGVCYAVFSSWTKKASLPVVGPPQHVAANFSFTNENGNTFTNQDVAGKVTVVEYFFTSCPGICRVMNTQLQRVYKVYQNEPQFAILSHTVDPETDEPSVLRAYAERIHAYGKNWHFLTGDKEALYTMARQSYLLSVEDPPTAIEDDFIHTEYVSLLDRDRRIRGFYNATDSTSVQKLINDIAILIKE</sequence>
<evidence type="ECO:0000313" key="6">
    <source>
        <dbReference type="EMBL" id="RAJ05171.1"/>
    </source>
</evidence>
<proteinExistence type="inferred from homology"/>
<gene>
    <name evidence="6" type="ORF">LX64_02325</name>
</gene>
<keyword evidence="3" id="KW-0479">Metal-binding</keyword>
<accession>A0A327QLH5</accession>